<keyword evidence="1" id="KW-1133">Transmembrane helix</keyword>
<dbReference type="SUPFAM" id="SSF53098">
    <property type="entry name" value="Ribonuclease H-like"/>
    <property type="match status" value="1"/>
</dbReference>
<dbReference type="InterPro" id="IPR001584">
    <property type="entry name" value="Integrase_cat-core"/>
</dbReference>
<dbReference type="PANTHER" id="PTHR37984">
    <property type="entry name" value="PROTEIN CBG26694"/>
    <property type="match status" value="1"/>
</dbReference>
<feature type="transmembrane region" description="Helical" evidence="1">
    <location>
        <begin position="13"/>
        <end position="34"/>
    </location>
</feature>
<dbReference type="OrthoDB" id="6504721at2759"/>
<dbReference type="PANTHER" id="PTHR37984:SF15">
    <property type="entry name" value="INTEGRASE CATALYTIC DOMAIN-CONTAINING PROTEIN"/>
    <property type="match status" value="1"/>
</dbReference>
<gene>
    <name evidence="3" type="ORF">AVEN_147355_1</name>
</gene>
<dbReference type="Proteomes" id="UP000499080">
    <property type="component" value="Unassembled WGS sequence"/>
</dbReference>
<evidence type="ECO:0000313" key="4">
    <source>
        <dbReference type="Proteomes" id="UP000499080"/>
    </source>
</evidence>
<dbReference type="Gene3D" id="3.30.420.10">
    <property type="entry name" value="Ribonuclease H-like superfamily/Ribonuclease H"/>
    <property type="match status" value="1"/>
</dbReference>
<dbReference type="InterPro" id="IPR012337">
    <property type="entry name" value="RNaseH-like_sf"/>
</dbReference>
<evidence type="ECO:0000313" key="3">
    <source>
        <dbReference type="EMBL" id="GBL65615.1"/>
    </source>
</evidence>
<name>A0A4Y1ZS92_ARAVE</name>
<organism evidence="3 4">
    <name type="scientific">Araneus ventricosus</name>
    <name type="common">Orbweaver spider</name>
    <name type="synonym">Epeira ventricosa</name>
    <dbReference type="NCBI Taxonomy" id="182803"/>
    <lineage>
        <taxon>Eukaryota</taxon>
        <taxon>Metazoa</taxon>
        <taxon>Ecdysozoa</taxon>
        <taxon>Arthropoda</taxon>
        <taxon>Chelicerata</taxon>
        <taxon>Arachnida</taxon>
        <taxon>Araneae</taxon>
        <taxon>Araneomorphae</taxon>
        <taxon>Entelegynae</taxon>
        <taxon>Araneoidea</taxon>
        <taxon>Araneidae</taxon>
        <taxon>Araneus</taxon>
    </lineage>
</organism>
<keyword evidence="1" id="KW-0472">Membrane</keyword>
<evidence type="ECO:0000256" key="1">
    <source>
        <dbReference type="SAM" id="Phobius"/>
    </source>
</evidence>
<proteinExistence type="predicted"/>
<feature type="domain" description="Integrase catalytic" evidence="2">
    <location>
        <begin position="1"/>
        <end position="111"/>
    </location>
</feature>
<comment type="caution">
    <text evidence="3">The sequence shown here is derived from an EMBL/GenBank/DDBJ whole genome shotgun (WGS) entry which is preliminary data.</text>
</comment>
<sequence>MWEHLSKEWLQKFLGSFALTTKGKSYVLLLMYYFTKRPKAIPIPDQEASTVSEELVRTWISRYGVPMILYSDQGTNYNFALLIELSKLLRFLKTRTTALHPESNGMVKRLK</sequence>
<dbReference type="EMBL" id="BGPR01077429">
    <property type="protein sequence ID" value="GBL65615.1"/>
    <property type="molecule type" value="Genomic_DNA"/>
</dbReference>
<dbReference type="PROSITE" id="PS50994">
    <property type="entry name" value="INTEGRASE"/>
    <property type="match status" value="1"/>
</dbReference>
<keyword evidence="1" id="KW-0812">Transmembrane</keyword>
<dbReference type="GO" id="GO:0003676">
    <property type="term" value="F:nucleic acid binding"/>
    <property type="evidence" value="ECO:0007669"/>
    <property type="project" value="InterPro"/>
</dbReference>
<accession>A0A4Y1ZS92</accession>
<dbReference type="GO" id="GO:0015074">
    <property type="term" value="P:DNA integration"/>
    <property type="evidence" value="ECO:0007669"/>
    <property type="project" value="InterPro"/>
</dbReference>
<evidence type="ECO:0000259" key="2">
    <source>
        <dbReference type="PROSITE" id="PS50994"/>
    </source>
</evidence>
<dbReference type="InterPro" id="IPR036397">
    <property type="entry name" value="RNaseH_sf"/>
</dbReference>
<keyword evidence="4" id="KW-1185">Reference proteome</keyword>
<dbReference type="InterPro" id="IPR050951">
    <property type="entry name" value="Retrovirus_Pol_polyprotein"/>
</dbReference>
<dbReference type="AlphaFoldDB" id="A0A4Y1ZS92"/>
<reference evidence="3 4" key="1">
    <citation type="journal article" date="2019" name="Sci. Rep.">
        <title>Orb-weaving spider Araneus ventricosus genome elucidates the spidroin gene catalogue.</title>
        <authorList>
            <person name="Kono N."/>
            <person name="Nakamura H."/>
            <person name="Ohtoshi R."/>
            <person name="Moran D.A.P."/>
            <person name="Shinohara A."/>
            <person name="Yoshida Y."/>
            <person name="Fujiwara M."/>
            <person name="Mori M."/>
            <person name="Tomita M."/>
            <person name="Arakawa K."/>
        </authorList>
    </citation>
    <scope>NUCLEOTIDE SEQUENCE [LARGE SCALE GENOMIC DNA]</scope>
</reference>
<protein>
    <recommendedName>
        <fullName evidence="2">Integrase catalytic domain-containing protein</fullName>
    </recommendedName>
</protein>